<reference evidence="11 12" key="1">
    <citation type="submission" date="2021-08" db="EMBL/GenBank/DDBJ databases">
        <title>Draft Genome Sequence of Phanerochaete sordida strain YK-624.</title>
        <authorList>
            <person name="Mori T."/>
            <person name="Dohra H."/>
            <person name="Suzuki T."/>
            <person name="Kawagishi H."/>
            <person name="Hirai H."/>
        </authorList>
    </citation>
    <scope>NUCLEOTIDE SEQUENCE [LARGE SCALE GENOMIC DNA]</scope>
    <source>
        <strain evidence="11 12">YK-624</strain>
    </source>
</reference>
<evidence type="ECO:0000256" key="5">
    <source>
        <dbReference type="ARBA" id="ARBA00023015"/>
    </source>
</evidence>
<dbReference type="OrthoDB" id="427030at2759"/>
<evidence type="ECO:0000256" key="2">
    <source>
        <dbReference type="ARBA" id="ARBA00022723"/>
    </source>
</evidence>
<feature type="region of interest" description="Disordered" evidence="9">
    <location>
        <begin position="130"/>
        <end position="149"/>
    </location>
</feature>
<name>A0A9P3G1L0_9APHY</name>
<keyword evidence="4" id="KW-0862">Zinc</keyword>
<comment type="subcellular location">
    <subcellularLocation>
        <location evidence="1">Nucleus</location>
    </subcellularLocation>
</comment>
<evidence type="ECO:0000313" key="12">
    <source>
        <dbReference type="Proteomes" id="UP000703269"/>
    </source>
</evidence>
<dbReference type="PANTHER" id="PTHR46179">
    <property type="entry name" value="ZINC FINGER PROTEIN"/>
    <property type="match status" value="1"/>
</dbReference>
<keyword evidence="6" id="KW-0804">Transcription</keyword>
<dbReference type="PANTHER" id="PTHR46179:SF13">
    <property type="entry name" value="C2H2-TYPE DOMAIN-CONTAINING PROTEIN"/>
    <property type="match status" value="1"/>
</dbReference>
<sequence>MRTDHPPKCPHPSCGGKAFKSQNGLRAHMKLHEQAEVEDAIAVDSDADSDSNEPPIKKRRGGEIGRDWKCDIDGCTKDFKSKKALTNHRNVNHLGRRDFICHHESCGRAFGYKHLLQRHLSKIHKAATTDEDISADDSEAGGAAREPLRPQGVRVDDITGMSYVKRAQKQMLSLRSLCCPFPDLTGLAPGAIQATGSGRRCEYVFTRAYDFRRHLSSEHGLNVEKEDVHAWVQSAKEARQSL</sequence>
<proteinExistence type="predicted"/>
<evidence type="ECO:0000256" key="8">
    <source>
        <dbReference type="PROSITE-ProRule" id="PRU00042"/>
    </source>
</evidence>
<dbReference type="SMART" id="SM00355">
    <property type="entry name" value="ZnF_C2H2"/>
    <property type="match status" value="4"/>
</dbReference>
<evidence type="ECO:0000256" key="6">
    <source>
        <dbReference type="ARBA" id="ARBA00023163"/>
    </source>
</evidence>
<feature type="domain" description="C2H2-type" evidence="10">
    <location>
        <begin position="99"/>
        <end position="129"/>
    </location>
</feature>
<protein>
    <submittedName>
        <fullName evidence="11">Transcriptional repressor, putative</fullName>
    </submittedName>
</protein>
<dbReference type="InterPro" id="IPR051061">
    <property type="entry name" value="Zinc_finger_trans_reg"/>
</dbReference>
<comment type="caution">
    <text evidence="11">The sequence shown here is derived from an EMBL/GenBank/DDBJ whole genome shotgun (WGS) entry which is preliminary data.</text>
</comment>
<dbReference type="InterPro" id="IPR013087">
    <property type="entry name" value="Znf_C2H2_type"/>
</dbReference>
<evidence type="ECO:0000313" key="11">
    <source>
        <dbReference type="EMBL" id="GJE86014.1"/>
    </source>
</evidence>
<feature type="compositionally biased region" description="Acidic residues" evidence="9">
    <location>
        <begin position="130"/>
        <end position="139"/>
    </location>
</feature>
<dbReference type="Pfam" id="PF00096">
    <property type="entry name" value="zf-C2H2"/>
    <property type="match status" value="1"/>
</dbReference>
<organism evidence="11 12">
    <name type="scientific">Phanerochaete sordida</name>
    <dbReference type="NCBI Taxonomy" id="48140"/>
    <lineage>
        <taxon>Eukaryota</taxon>
        <taxon>Fungi</taxon>
        <taxon>Dikarya</taxon>
        <taxon>Basidiomycota</taxon>
        <taxon>Agaricomycotina</taxon>
        <taxon>Agaricomycetes</taxon>
        <taxon>Polyporales</taxon>
        <taxon>Phanerochaetaceae</taxon>
        <taxon>Phanerochaete</taxon>
    </lineage>
</organism>
<feature type="compositionally biased region" description="Acidic residues" evidence="9">
    <location>
        <begin position="42"/>
        <end position="51"/>
    </location>
</feature>
<dbReference type="AlphaFoldDB" id="A0A9P3G1L0"/>
<dbReference type="SUPFAM" id="SSF57667">
    <property type="entry name" value="beta-beta-alpha zinc fingers"/>
    <property type="match status" value="1"/>
</dbReference>
<evidence type="ECO:0000259" key="10">
    <source>
        <dbReference type="PROSITE" id="PS50157"/>
    </source>
</evidence>
<keyword evidence="12" id="KW-1185">Reference proteome</keyword>
<dbReference type="GO" id="GO:0008270">
    <property type="term" value="F:zinc ion binding"/>
    <property type="evidence" value="ECO:0007669"/>
    <property type="project" value="UniProtKB-KW"/>
</dbReference>
<dbReference type="PROSITE" id="PS50157">
    <property type="entry name" value="ZINC_FINGER_C2H2_2"/>
    <property type="match status" value="2"/>
</dbReference>
<gene>
    <name evidence="11" type="ORF">PsYK624_020940</name>
</gene>
<dbReference type="Proteomes" id="UP000703269">
    <property type="component" value="Unassembled WGS sequence"/>
</dbReference>
<feature type="domain" description="C2H2-type" evidence="10">
    <location>
        <begin position="68"/>
        <end position="98"/>
    </location>
</feature>
<evidence type="ECO:0000256" key="1">
    <source>
        <dbReference type="ARBA" id="ARBA00004123"/>
    </source>
</evidence>
<evidence type="ECO:0000256" key="4">
    <source>
        <dbReference type="ARBA" id="ARBA00022833"/>
    </source>
</evidence>
<evidence type="ECO:0000256" key="9">
    <source>
        <dbReference type="SAM" id="MobiDB-lite"/>
    </source>
</evidence>
<dbReference type="PROSITE" id="PS00028">
    <property type="entry name" value="ZINC_FINGER_C2H2_1"/>
    <property type="match status" value="2"/>
</dbReference>
<dbReference type="GO" id="GO:0006357">
    <property type="term" value="P:regulation of transcription by RNA polymerase II"/>
    <property type="evidence" value="ECO:0007669"/>
    <property type="project" value="TreeGrafter"/>
</dbReference>
<dbReference type="EMBL" id="BPQB01000003">
    <property type="protein sequence ID" value="GJE86014.1"/>
    <property type="molecule type" value="Genomic_DNA"/>
</dbReference>
<feature type="region of interest" description="Disordered" evidence="9">
    <location>
        <begin position="42"/>
        <end position="61"/>
    </location>
</feature>
<keyword evidence="5" id="KW-0805">Transcription regulation</keyword>
<evidence type="ECO:0000256" key="3">
    <source>
        <dbReference type="ARBA" id="ARBA00022771"/>
    </source>
</evidence>
<keyword evidence="2" id="KW-0479">Metal-binding</keyword>
<evidence type="ECO:0000256" key="7">
    <source>
        <dbReference type="ARBA" id="ARBA00023242"/>
    </source>
</evidence>
<dbReference type="InterPro" id="IPR036236">
    <property type="entry name" value="Znf_C2H2_sf"/>
</dbReference>
<dbReference type="Gene3D" id="3.30.160.60">
    <property type="entry name" value="Classic Zinc Finger"/>
    <property type="match status" value="2"/>
</dbReference>
<keyword evidence="7" id="KW-0539">Nucleus</keyword>
<dbReference type="GO" id="GO:0005634">
    <property type="term" value="C:nucleus"/>
    <property type="evidence" value="ECO:0007669"/>
    <property type="project" value="UniProtKB-SubCell"/>
</dbReference>
<accession>A0A9P3G1L0</accession>
<keyword evidence="3 8" id="KW-0863">Zinc-finger</keyword>